<name>A0A7G6E1G2_THEFR</name>
<protein>
    <recommendedName>
        <fullName evidence="2">UPF0102 protein BR63_06075</fullName>
    </recommendedName>
</protein>
<dbReference type="NCBIfam" id="NF009154">
    <property type="entry name" value="PRK12497.3-3"/>
    <property type="match status" value="1"/>
</dbReference>
<evidence type="ECO:0000313" key="4">
    <source>
        <dbReference type="Proteomes" id="UP000515847"/>
    </source>
</evidence>
<dbReference type="RefSeq" id="WP_034422798.1">
    <property type="nucleotide sequence ID" value="NZ_CP045798.1"/>
</dbReference>
<dbReference type="NCBIfam" id="TIGR00252">
    <property type="entry name" value="YraN family protein"/>
    <property type="match status" value="1"/>
</dbReference>
<dbReference type="OrthoDB" id="9802516at2"/>
<dbReference type="Proteomes" id="UP000515847">
    <property type="component" value="Chromosome"/>
</dbReference>
<dbReference type="NCBIfam" id="NF009150">
    <property type="entry name" value="PRK12497.1-3"/>
    <property type="match status" value="1"/>
</dbReference>
<dbReference type="EMBL" id="CP045798">
    <property type="protein sequence ID" value="QNB45916.1"/>
    <property type="molecule type" value="Genomic_DNA"/>
</dbReference>
<dbReference type="InterPro" id="IPR003509">
    <property type="entry name" value="UPF0102_YraN-like"/>
</dbReference>
<dbReference type="Pfam" id="PF02021">
    <property type="entry name" value="UPF0102"/>
    <property type="match status" value="1"/>
</dbReference>
<dbReference type="InterPro" id="IPR011335">
    <property type="entry name" value="Restrct_endonuc-II-like"/>
</dbReference>
<dbReference type="HAMAP" id="MF_00048">
    <property type="entry name" value="UPF0102"/>
    <property type="match status" value="1"/>
</dbReference>
<organism evidence="3 4">
    <name type="scientific">Thermanaerosceptrum fracticalcis</name>
    <dbReference type="NCBI Taxonomy" id="1712410"/>
    <lineage>
        <taxon>Bacteria</taxon>
        <taxon>Bacillati</taxon>
        <taxon>Bacillota</taxon>
        <taxon>Clostridia</taxon>
        <taxon>Eubacteriales</taxon>
        <taxon>Peptococcaceae</taxon>
        <taxon>Thermanaerosceptrum</taxon>
    </lineage>
</organism>
<dbReference type="Gene3D" id="3.40.1350.10">
    <property type="match status" value="1"/>
</dbReference>
<sequence>MDRKRMGQVAEEAAVHYLKHQGYQILERNYRSPLGEIDIIAEDRNTLVFIEVRSRQGTRFGLPQETVNWAKQQKVKRIATHYLKTKNAWKKACRFDVVGILFNEEGEVKSLELIRDAF</sequence>
<dbReference type="PANTHER" id="PTHR34039:SF1">
    <property type="entry name" value="UPF0102 PROTEIN YRAN"/>
    <property type="match status" value="1"/>
</dbReference>
<dbReference type="GO" id="GO:0003676">
    <property type="term" value="F:nucleic acid binding"/>
    <property type="evidence" value="ECO:0007669"/>
    <property type="project" value="InterPro"/>
</dbReference>
<comment type="similarity">
    <text evidence="1 2">Belongs to the UPF0102 family.</text>
</comment>
<dbReference type="PANTHER" id="PTHR34039">
    <property type="entry name" value="UPF0102 PROTEIN YRAN"/>
    <property type="match status" value="1"/>
</dbReference>
<dbReference type="KEGG" id="tfr:BR63_06075"/>
<accession>A0A7G6E1G2</accession>
<dbReference type="CDD" id="cd20736">
    <property type="entry name" value="PoNe_Nuclease"/>
    <property type="match status" value="1"/>
</dbReference>
<evidence type="ECO:0000313" key="3">
    <source>
        <dbReference type="EMBL" id="QNB45916.1"/>
    </source>
</evidence>
<keyword evidence="4" id="KW-1185">Reference proteome</keyword>
<dbReference type="InterPro" id="IPR011856">
    <property type="entry name" value="tRNA_endonuc-like_dom_sf"/>
</dbReference>
<dbReference type="SUPFAM" id="SSF52980">
    <property type="entry name" value="Restriction endonuclease-like"/>
    <property type="match status" value="1"/>
</dbReference>
<evidence type="ECO:0000256" key="2">
    <source>
        <dbReference type="HAMAP-Rule" id="MF_00048"/>
    </source>
</evidence>
<dbReference type="AlphaFoldDB" id="A0A7G6E1G2"/>
<gene>
    <name evidence="3" type="ORF">BR63_06075</name>
</gene>
<reference evidence="3 4" key="1">
    <citation type="journal article" date="2019" name="Front. Microbiol.">
        <title>Thermoanaerosceptrum fracticalcis gen. nov. sp. nov., a Novel Fumarate-Fermenting Microorganism From a Deep Fractured Carbonate Aquifer of the US Great Basin.</title>
        <authorList>
            <person name="Hamilton-Brehm S.D."/>
            <person name="Stewart L.E."/>
            <person name="Zavarin M."/>
            <person name="Caldwell M."/>
            <person name="Lawson P.A."/>
            <person name="Onstott T.C."/>
            <person name="Grzymski J."/>
            <person name="Neveux I."/>
            <person name="Lollar B.S."/>
            <person name="Russell C.E."/>
            <person name="Moser D.P."/>
        </authorList>
    </citation>
    <scope>NUCLEOTIDE SEQUENCE [LARGE SCALE GENOMIC DNA]</scope>
    <source>
        <strain evidence="3 4">DRI-13</strain>
    </source>
</reference>
<proteinExistence type="inferred from homology"/>
<evidence type="ECO:0000256" key="1">
    <source>
        <dbReference type="ARBA" id="ARBA00006738"/>
    </source>
</evidence>